<dbReference type="Proteomes" id="UP000184782">
    <property type="component" value="Unassembled WGS sequence"/>
</dbReference>
<evidence type="ECO:0000313" key="4">
    <source>
        <dbReference type="EMBL" id="SIN80931.1"/>
    </source>
</evidence>
<dbReference type="NCBIfam" id="TIGR04183">
    <property type="entry name" value="Por_Secre_tail"/>
    <property type="match status" value="1"/>
</dbReference>
<dbReference type="Pfam" id="PF18962">
    <property type="entry name" value="Por_Secre_tail"/>
    <property type="match status" value="1"/>
</dbReference>
<sequence>MINVSTGAAYSDFTGDSTKFIELIQGSTGNQITIDKTQGADSGVAVWIDFDRNGTFDLNERILADGPNSNSTANAIFTVPSDAFISMTSSKYVVMRVAMAKGAIPVNCTSFDDGEVEDYTVRISKLPIVNSVNQTDILIYPNPVKSVLNVKNISEKANYKIYSAAGRLVSSGLIVNNKIDVSALLSGVYVIDIEDKKGNVQKKFIKEE</sequence>
<accession>A0A1N6ED91</accession>
<evidence type="ECO:0000259" key="2">
    <source>
        <dbReference type="Pfam" id="PF18962"/>
    </source>
</evidence>
<dbReference type="InterPro" id="IPR045474">
    <property type="entry name" value="GEVED"/>
</dbReference>
<gene>
    <name evidence="4" type="ORF">SAMN05421769_0188</name>
</gene>
<evidence type="ECO:0000259" key="3">
    <source>
        <dbReference type="Pfam" id="PF20009"/>
    </source>
</evidence>
<dbReference type="Pfam" id="PF20009">
    <property type="entry name" value="GEVED"/>
    <property type="match status" value="1"/>
</dbReference>
<organism evidence="4 5">
    <name type="scientific">Chryseobacterium scophthalmum</name>
    <dbReference type="NCBI Taxonomy" id="59733"/>
    <lineage>
        <taxon>Bacteria</taxon>
        <taxon>Pseudomonadati</taxon>
        <taxon>Bacteroidota</taxon>
        <taxon>Flavobacteriia</taxon>
        <taxon>Flavobacteriales</taxon>
        <taxon>Weeksellaceae</taxon>
        <taxon>Chryseobacterium group</taxon>
        <taxon>Chryseobacterium</taxon>
    </lineage>
</organism>
<proteinExistence type="predicted"/>
<feature type="domain" description="Secretion system C-terminal sorting" evidence="2">
    <location>
        <begin position="139"/>
        <end position="205"/>
    </location>
</feature>
<dbReference type="InterPro" id="IPR026444">
    <property type="entry name" value="Secre_tail"/>
</dbReference>
<reference evidence="5" key="1">
    <citation type="submission" date="2016-12" db="EMBL/GenBank/DDBJ databases">
        <authorList>
            <person name="Varghese N."/>
            <person name="Submissions S."/>
        </authorList>
    </citation>
    <scope>NUCLEOTIDE SEQUENCE [LARGE SCALE GENOMIC DNA]</scope>
    <source>
        <strain evidence="5">DSM 16779</strain>
    </source>
</reference>
<name>A0A1N6ED91_9FLAO</name>
<keyword evidence="5" id="KW-1185">Reference proteome</keyword>
<keyword evidence="1" id="KW-0732">Signal</keyword>
<dbReference type="AlphaFoldDB" id="A0A1N6ED91"/>
<feature type="domain" description="GEVED" evidence="3">
    <location>
        <begin position="44"/>
        <end position="121"/>
    </location>
</feature>
<dbReference type="EMBL" id="FSRQ01000001">
    <property type="protein sequence ID" value="SIN80931.1"/>
    <property type="molecule type" value="Genomic_DNA"/>
</dbReference>
<evidence type="ECO:0000313" key="5">
    <source>
        <dbReference type="Proteomes" id="UP000184782"/>
    </source>
</evidence>
<protein>
    <submittedName>
        <fullName evidence="4">Por secretion system C-terminal sorting domain-containing protein</fullName>
    </submittedName>
</protein>
<evidence type="ECO:0000256" key="1">
    <source>
        <dbReference type="ARBA" id="ARBA00022729"/>
    </source>
</evidence>
<dbReference type="STRING" id="59733.SAMN05421769_0188"/>